<dbReference type="RefSeq" id="XP_064661171.1">
    <property type="nucleotide sequence ID" value="XM_064801220.1"/>
</dbReference>
<dbReference type="Gene3D" id="3.10.180.10">
    <property type="entry name" value="2,3-Dihydroxybiphenyl 1,2-Dioxygenase, domain 1"/>
    <property type="match status" value="1"/>
</dbReference>
<dbReference type="GO" id="GO:0004462">
    <property type="term" value="F:lactoylglutathione lyase activity"/>
    <property type="evidence" value="ECO:0007669"/>
    <property type="project" value="InterPro"/>
</dbReference>
<dbReference type="Proteomes" id="UP001337655">
    <property type="component" value="Unassembled WGS sequence"/>
</dbReference>
<protein>
    <recommendedName>
        <fullName evidence="2">VOC domain-containing protein</fullName>
    </recommendedName>
</protein>
<dbReference type="Pfam" id="PF00903">
    <property type="entry name" value="Glyoxalase"/>
    <property type="match status" value="1"/>
</dbReference>
<keyword evidence="4" id="KW-1185">Reference proteome</keyword>
<name>A0AAV9PGQ0_9PEZI</name>
<dbReference type="EMBL" id="JAVRRT010000005">
    <property type="protein sequence ID" value="KAK5172327.1"/>
    <property type="molecule type" value="Genomic_DNA"/>
</dbReference>
<comment type="caution">
    <text evidence="3">The sequence shown here is derived from an EMBL/GenBank/DDBJ whole genome shotgun (WGS) entry which is preliminary data.</text>
</comment>
<evidence type="ECO:0000313" key="4">
    <source>
        <dbReference type="Proteomes" id="UP001337655"/>
    </source>
</evidence>
<accession>A0AAV9PGQ0</accession>
<dbReference type="PROSITE" id="PS51819">
    <property type="entry name" value="VOC"/>
    <property type="match status" value="1"/>
</dbReference>
<sequence length="139" mass="15139">MSSCKVQSLDHVVLTVASIEDTVAFYTSQLGMKHEVFTSGSMDRPRPLPSTFSPCPHARKARFARTAGFARIDSLADGSMEDRHALLFGSQKLNLHLSGKEFEPKAARVQPGSADLCFVTQDPIDEVLQGWKGAGMEVS</sequence>
<dbReference type="InterPro" id="IPR029068">
    <property type="entry name" value="Glyas_Bleomycin-R_OHBP_Dase"/>
</dbReference>
<dbReference type="GO" id="GO:0046872">
    <property type="term" value="F:metal ion binding"/>
    <property type="evidence" value="ECO:0007669"/>
    <property type="project" value="UniProtKB-KW"/>
</dbReference>
<evidence type="ECO:0000313" key="3">
    <source>
        <dbReference type="EMBL" id="KAK5172327.1"/>
    </source>
</evidence>
<gene>
    <name evidence="3" type="ORF">LTR77_003965</name>
</gene>
<dbReference type="InterPro" id="IPR004360">
    <property type="entry name" value="Glyas_Fos-R_dOase_dom"/>
</dbReference>
<dbReference type="InterPro" id="IPR018146">
    <property type="entry name" value="Glyoxalase_1_CS"/>
</dbReference>
<reference evidence="3 4" key="1">
    <citation type="submission" date="2023-08" db="EMBL/GenBank/DDBJ databases">
        <title>Black Yeasts Isolated from many extreme environments.</title>
        <authorList>
            <person name="Coleine C."/>
            <person name="Stajich J.E."/>
            <person name="Selbmann L."/>
        </authorList>
    </citation>
    <scope>NUCLEOTIDE SEQUENCE [LARGE SCALE GENOMIC DNA]</scope>
    <source>
        <strain evidence="3 4">CCFEE 5935</strain>
    </source>
</reference>
<organism evidence="3 4">
    <name type="scientific">Saxophila tyrrhenica</name>
    <dbReference type="NCBI Taxonomy" id="1690608"/>
    <lineage>
        <taxon>Eukaryota</taxon>
        <taxon>Fungi</taxon>
        <taxon>Dikarya</taxon>
        <taxon>Ascomycota</taxon>
        <taxon>Pezizomycotina</taxon>
        <taxon>Dothideomycetes</taxon>
        <taxon>Dothideomycetidae</taxon>
        <taxon>Mycosphaerellales</taxon>
        <taxon>Extremaceae</taxon>
        <taxon>Saxophila</taxon>
    </lineage>
</organism>
<keyword evidence="1" id="KW-0479">Metal-binding</keyword>
<dbReference type="SUPFAM" id="SSF54593">
    <property type="entry name" value="Glyoxalase/Bleomycin resistance protein/Dihydroxybiphenyl dioxygenase"/>
    <property type="match status" value="1"/>
</dbReference>
<dbReference type="PROSITE" id="PS00934">
    <property type="entry name" value="GLYOXALASE_I_1"/>
    <property type="match status" value="1"/>
</dbReference>
<evidence type="ECO:0000256" key="1">
    <source>
        <dbReference type="ARBA" id="ARBA00022723"/>
    </source>
</evidence>
<dbReference type="AlphaFoldDB" id="A0AAV9PGQ0"/>
<proteinExistence type="predicted"/>
<dbReference type="GeneID" id="89925311"/>
<feature type="domain" description="VOC" evidence="2">
    <location>
        <begin position="8"/>
        <end position="139"/>
    </location>
</feature>
<dbReference type="InterPro" id="IPR037523">
    <property type="entry name" value="VOC_core"/>
</dbReference>
<evidence type="ECO:0000259" key="2">
    <source>
        <dbReference type="PROSITE" id="PS51819"/>
    </source>
</evidence>